<dbReference type="AlphaFoldDB" id="A0AAG1F886"/>
<dbReference type="SUPFAM" id="SSF52047">
    <property type="entry name" value="RNI-like"/>
    <property type="match status" value="1"/>
</dbReference>
<proteinExistence type="predicted"/>
<protein>
    <submittedName>
        <fullName evidence="3">Uncharacterized protein</fullName>
    </submittedName>
</protein>
<dbReference type="PANTHER" id="PTHR14224">
    <property type="entry name" value="SIMILAR TO PREFERENTIALLY EXPRESSED ANTIGEN IN MELANOMA-LIKE 3"/>
    <property type="match status" value="1"/>
</dbReference>
<accession>A0AAG1F886</accession>
<dbReference type="SMR" id="A0AAG1F886"/>
<dbReference type="Proteomes" id="UP000000589">
    <property type="component" value="Chromosome 5"/>
</dbReference>
<dbReference type="InterPro" id="IPR050694">
    <property type="entry name" value="LRRC14/PRAME"/>
</dbReference>
<evidence type="ECO:0000313" key="4">
    <source>
        <dbReference type="Proteomes" id="UP000000589"/>
    </source>
</evidence>
<dbReference type="Ensembl" id="ENSMUST00000099245.2">
    <property type="protein sequence ID" value="ENSMUSP00000096850.2"/>
    <property type="gene ID" value="ENSMUSG00000074720.2"/>
</dbReference>
<evidence type="ECO:0000256" key="1">
    <source>
        <dbReference type="ARBA" id="ARBA00022614"/>
    </source>
</evidence>
<dbReference type="InterPro" id="IPR032675">
    <property type="entry name" value="LRR_dom_sf"/>
</dbReference>
<reference evidence="4" key="2">
    <citation type="journal article" date="2011" name="PLoS Biol.">
        <title>Modernizing reference genome assemblies.</title>
        <authorList>
            <person name="Church D.M."/>
            <person name="Schneider V.A."/>
            <person name="Graves T."/>
            <person name="Auger K."/>
            <person name="Cunningham F."/>
            <person name="Bouk N."/>
            <person name="Chen H.C."/>
            <person name="Agarwala R."/>
            <person name="McLaren W.M."/>
            <person name="Ritchie G.R."/>
            <person name="Albracht D."/>
            <person name="Kremitzki M."/>
            <person name="Rock S."/>
            <person name="Kotkiewicz H."/>
            <person name="Kremitzki C."/>
            <person name="Wollam A."/>
            <person name="Trani L."/>
            <person name="Fulton L."/>
            <person name="Fulton R."/>
            <person name="Matthews L."/>
            <person name="Whitehead S."/>
            <person name="Chow W."/>
            <person name="Torrance J."/>
            <person name="Dunn M."/>
            <person name="Harden G."/>
            <person name="Threadgold G."/>
            <person name="Wood J."/>
            <person name="Collins J."/>
            <person name="Heath P."/>
            <person name="Griffiths G."/>
            <person name="Pelan S."/>
            <person name="Grafham D."/>
            <person name="Eichler E.E."/>
            <person name="Weinstock G."/>
            <person name="Mardis E.R."/>
            <person name="Wilson R.K."/>
            <person name="Howe K."/>
            <person name="Flicek P."/>
            <person name="Hubbard T."/>
        </authorList>
    </citation>
    <scope>NUCLEOTIDE SEQUENCE [LARGE SCALE GENOMIC DNA]</scope>
    <source>
        <strain evidence="4">C57BL/6J</strain>
    </source>
</reference>
<reference evidence="3" key="4">
    <citation type="submission" date="2025-09" db="UniProtKB">
        <authorList>
            <consortium name="Ensembl"/>
        </authorList>
    </citation>
    <scope>IDENTIFICATION</scope>
    <source>
        <strain evidence="3">C57BL/6J</strain>
    </source>
</reference>
<keyword evidence="2" id="KW-0677">Repeat</keyword>
<sequence length="162" mass="18687">FPIFNRTRVREAKCINKFTSQFFSFNCLQQLFMFCVHFLISQMNQVLRFLVTPLKTLSINYSLISQRDLDSCSCCLILFQLKHLGLRGVVLLDFDLMALRCLLMKVVSTLETLDLQGCRVNDSEVNALLPGFKQCTQISNVNFYNSDFSMPILKDLSHQQPT</sequence>
<keyword evidence="1" id="KW-0433">Leucine-rich repeat</keyword>
<evidence type="ECO:0000313" key="3">
    <source>
        <dbReference type="Ensembl" id="ENSMUSP00000096850.2"/>
    </source>
</evidence>
<dbReference type="EMBL" id="AC140325">
    <property type="status" value="NOT_ANNOTATED_CDS"/>
    <property type="molecule type" value="Genomic_DNA"/>
</dbReference>
<reference evidence="4" key="1">
    <citation type="journal article" date="2009" name="PLoS Biol.">
        <title>Lineage-specific biology revealed by a finished genome assembly of the mouse.</title>
        <authorList>
            <consortium name="Mouse Genome Sequencing Consortium"/>
            <person name="Church D.M."/>
            <person name="Goodstadt L."/>
            <person name="Hillier L.W."/>
            <person name="Zody M.C."/>
            <person name="Goldstein S."/>
            <person name="She X."/>
            <person name="Bult C.J."/>
            <person name="Agarwala R."/>
            <person name="Cherry J.L."/>
            <person name="DiCuccio M."/>
            <person name="Hlavina W."/>
            <person name="Kapustin Y."/>
            <person name="Meric P."/>
            <person name="Maglott D."/>
            <person name="Birtle Z."/>
            <person name="Marques A.C."/>
            <person name="Graves T."/>
            <person name="Zhou S."/>
            <person name="Teague B."/>
            <person name="Potamousis K."/>
            <person name="Churas C."/>
            <person name="Place M."/>
            <person name="Herschleb J."/>
            <person name="Runnheim R."/>
            <person name="Forrest D."/>
            <person name="Amos-Landgraf J."/>
            <person name="Schwartz D.C."/>
            <person name="Cheng Z."/>
            <person name="Lindblad-Toh K."/>
            <person name="Eichler E.E."/>
            <person name="Ponting C.P."/>
        </authorList>
    </citation>
    <scope>NUCLEOTIDE SEQUENCE [LARGE SCALE GENOMIC DNA]</scope>
    <source>
        <strain evidence="4">C57BL/6J</strain>
    </source>
</reference>
<organism evidence="3 4">
    <name type="scientific">Mus musculus</name>
    <name type="common">Mouse</name>
    <dbReference type="NCBI Taxonomy" id="10090"/>
    <lineage>
        <taxon>Eukaryota</taxon>
        <taxon>Metazoa</taxon>
        <taxon>Chordata</taxon>
        <taxon>Craniata</taxon>
        <taxon>Vertebrata</taxon>
        <taxon>Euteleostomi</taxon>
        <taxon>Mammalia</taxon>
        <taxon>Eutheria</taxon>
        <taxon>Euarchontoglires</taxon>
        <taxon>Glires</taxon>
        <taxon>Rodentia</taxon>
        <taxon>Myomorpha</taxon>
        <taxon>Muroidea</taxon>
        <taxon>Muridae</taxon>
        <taxon>Murinae</taxon>
        <taxon>Mus</taxon>
        <taxon>Mus</taxon>
    </lineage>
</organism>
<dbReference type="Gene3D" id="3.80.10.10">
    <property type="entry name" value="Ribonuclease Inhibitor"/>
    <property type="match status" value="1"/>
</dbReference>
<name>A0AAG1F886_MOUSE</name>
<dbReference type="PANTHER" id="PTHR14224:SF77">
    <property type="entry name" value="D5ERTD577E PROTEIN-RELATED"/>
    <property type="match status" value="1"/>
</dbReference>
<keyword evidence="4" id="KW-1185">Reference proteome</keyword>
<evidence type="ECO:0000256" key="2">
    <source>
        <dbReference type="ARBA" id="ARBA00022737"/>
    </source>
</evidence>
<reference evidence="3" key="3">
    <citation type="submission" date="2025-08" db="UniProtKB">
        <authorList>
            <consortium name="Ensembl"/>
        </authorList>
    </citation>
    <scope>IDENTIFICATION</scope>
    <source>
        <strain evidence="3">C57BL/6J</strain>
    </source>
</reference>
<dbReference type="GeneTree" id="ENSGT01030000234531"/>